<evidence type="ECO:0000313" key="9">
    <source>
        <dbReference type="Proteomes" id="UP000214610"/>
    </source>
</evidence>
<name>A0A227KS80_9BURK</name>
<evidence type="ECO:0000256" key="1">
    <source>
        <dbReference type="ARBA" id="ARBA00004442"/>
    </source>
</evidence>
<dbReference type="GO" id="GO:0015562">
    <property type="term" value="F:efflux transmembrane transporter activity"/>
    <property type="evidence" value="ECO:0007669"/>
    <property type="project" value="InterPro"/>
</dbReference>
<dbReference type="PANTHER" id="PTHR30026:SF5">
    <property type="entry name" value="ABC-TYPE EFFLUX SYSTEM SECRETIN COMPONENT"/>
    <property type="match status" value="1"/>
</dbReference>
<dbReference type="AlphaFoldDB" id="A0A227KS80"/>
<keyword evidence="3" id="KW-0813">Transport</keyword>
<comment type="subcellular location">
    <subcellularLocation>
        <location evidence="1">Cell outer membrane</location>
    </subcellularLocation>
</comment>
<dbReference type="InterPro" id="IPR003423">
    <property type="entry name" value="OMP_efflux"/>
</dbReference>
<dbReference type="Proteomes" id="UP000214610">
    <property type="component" value="Unassembled WGS sequence"/>
</dbReference>
<keyword evidence="5" id="KW-0812">Transmembrane</keyword>
<keyword evidence="4" id="KW-1134">Transmembrane beta strand</keyword>
<comment type="caution">
    <text evidence="8">The sequence shown here is derived from an EMBL/GenBank/DDBJ whole genome shotgun (WGS) entry which is preliminary data.</text>
</comment>
<comment type="similarity">
    <text evidence="2">Belongs to the outer membrane factor (OMF) (TC 1.B.17) family.</text>
</comment>
<keyword evidence="9" id="KW-1185">Reference proteome</keyword>
<dbReference type="Pfam" id="PF02321">
    <property type="entry name" value="OEP"/>
    <property type="match status" value="2"/>
</dbReference>
<keyword evidence="7" id="KW-0998">Cell outer membrane</keyword>
<keyword evidence="6" id="KW-0472">Membrane</keyword>
<evidence type="ECO:0000256" key="7">
    <source>
        <dbReference type="ARBA" id="ARBA00023237"/>
    </source>
</evidence>
<gene>
    <name evidence="8" type="ORF">ADH67_03295</name>
</gene>
<sequence length="449" mass="49540">MQSAFTAERTVVTAGSFAQEKLPLSFPVARTWLYERSDKLKARSAAVRSKEEARESIKTLGGPTVSVQAVQIAGQKKIDIHKDISLPMLGSIPIGLDEKYSLNGPRAAATATWPIYTGGKITAAQEASKYAIDEAIANKHLTSEELDAQLAGYYFGLQLAVSVEKLQKAMLDQQNKELQKAMKFEKQGMISKVERMSVQVSRDNTHREYLKAKDNVKVATLQLSRLLREEQFGKLTTPLFVLKGPMKPLKYWVDTALASNPQLAVIQAQANQANEGIKAAKSAWAPQVFAFGQYNFIKHYQTLVEPNWIAGVGVNFTLWDAKDRRASVRSAEATLEQAEAGKAEAVNAVRTAIEVAWLKTQNAIDQYKLSASTVTLARENLQLKNKGFDEGLNTALDVTEARSQLLKAEVGRRLAAFEFVSNYAMLHAIAGKMADFMNAVNDKNVIVEQ</sequence>
<dbReference type="GO" id="GO:0015288">
    <property type="term" value="F:porin activity"/>
    <property type="evidence" value="ECO:0007669"/>
    <property type="project" value="TreeGrafter"/>
</dbReference>
<evidence type="ECO:0000256" key="5">
    <source>
        <dbReference type="ARBA" id="ARBA00022692"/>
    </source>
</evidence>
<dbReference type="GO" id="GO:1990281">
    <property type="term" value="C:efflux pump complex"/>
    <property type="evidence" value="ECO:0007669"/>
    <property type="project" value="TreeGrafter"/>
</dbReference>
<dbReference type="PANTHER" id="PTHR30026">
    <property type="entry name" value="OUTER MEMBRANE PROTEIN TOLC"/>
    <property type="match status" value="1"/>
</dbReference>
<evidence type="ECO:0000313" key="8">
    <source>
        <dbReference type="EMBL" id="OXE51361.1"/>
    </source>
</evidence>
<dbReference type="SUPFAM" id="SSF56954">
    <property type="entry name" value="Outer membrane efflux proteins (OEP)"/>
    <property type="match status" value="1"/>
</dbReference>
<dbReference type="Gene3D" id="1.20.1600.10">
    <property type="entry name" value="Outer membrane efflux proteins (OEP)"/>
    <property type="match status" value="1"/>
</dbReference>
<evidence type="ECO:0000256" key="6">
    <source>
        <dbReference type="ARBA" id="ARBA00023136"/>
    </source>
</evidence>
<dbReference type="InterPro" id="IPR051906">
    <property type="entry name" value="TolC-like"/>
</dbReference>
<dbReference type="GO" id="GO:0009279">
    <property type="term" value="C:cell outer membrane"/>
    <property type="evidence" value="ECO:0007669"/>
    <property type="project" value="UniProtKB-SubCell"/>
</dbReference>
<accession>A0A227KS80</accession>
<protein>
    <submittedName>
        <fullName evidence="8">Transporter</fullName>
    </submittedName>
</protein>
<evidence type="ECO:0000256" key="3">
    <source>
        <dbReference type="ARBA" id="ARBA00022448"/>
    </source>
</evidence>
<dbReference type="EMBL" id="NHMP01000001">
    <property type="protein sequence ID" value="OXE51361.1"/>
    <property type="molecule type" value="Genomic_DNA"/>
</dbReference>
<organism evidence="8 9">
    <name type="scientific">Turicimonas muris</name>
    <dbReference type="NCBI Taxonomy" id="1796652"/>
    <lineage>
        <taxon>Bacteria</taxon>
        <taxon>Pseudomonadati</taxon>
        <taxon>Pseudomonadota</taxon>
        <taxon>Betaproteobacteria</taxon>
        <taxon>Burkholderiales</taxon>
        <taxon>Sutterellaceae</taxon>
        <taxon>Turicimonas</taxon>
    </lineage>
</organism>
<proteinExistence type="inferred from homology"/>
<evidence type="ECO:0000256" key="2">
    <source>
        <dbReference type="ARBA" id="ARBA00007613"/>
    </source>
</evidence>
<evidence type="ECO:0000256" key="4">
    <source>
        <dbReference type="ARBA" id="ARBA00022452"/>
    </source>
</evidence>
<reference evidence="9" key="1">
    <citation type="submission" date="2017-05" db="EMBL/GenBank/DDBJ databases">
        <title>Improved OligoMM genomes.</title>
        <authorList>
            <person name="Garzetti D."/>
        </authorList>
    </citation>
    <scope>NUCLEOTIDE SEQUENCE [LARGE SCALE GENOMIC DNA]</scope>
    <source>
        <strain evidence="9">YL45</strain>
    </source>
</reference>